<keyword evidence="2" id="KW-1185">Reference proteome</keyword>
<proteinExistence type="predicted"/>
<gene>
    <name evidence="1" type="ORF">V1478_004518</name>
</gene>
<comment type="caution">
    <text evidence="1">The sequence shown here is derived from an EMBL/GenBank/DDBJ whole genome shotgun (WGS) entry which is preliminary data.</text>
</comment>
<dbReference type="EMBL" id="JAUDFV010000102">
    <property type="protein sequence ID" value="KAL2731830.1"/>
    <property type="molecule type" value="Genomic_DNA"/>
</dbReference>
<evidence type="ECO:0000313" key="2">
    <source>
        <dbReference type="Proteomes" id="UP001607302"/>
    </source>
</evidence>
<dbReference type="AlphaFoldDB" id="A0ABD2BGQ5"/>
<sequence length="60" mass="7260">MRKDSPSASGWTTRTVNFERQSLNRNKSYYLGRRKCRDFPVTKYQTRRDSFIGVSRRLRE</sequence>
<name>A0ABD2BGQ5_VESSQ</name>
<accession>A0ABD2BGQ5</accession>
<dbReference type="Proteomes" id="UP001607302">
    <property type="component" value="Unassembled WGS sequence"/>
</dbReference>
<organism evidence="1 2">
    <name type="scientific">Vespula squamosa</name>
    <name type="common">Southern yellow jacket</name>
    <name type="synonym">Wasp</name>
    <dbReference type="NCBI Taxonomy" id="30214"/>
    <lineage>
        <taxon>Eukaryota</taxon>
        <taxon>Metazoa</taxon>
        <taxon>Ecdysozoa</taxon>
        <taxon>Arthropoda</taxon>
        <taxon>Hexapoda</taxon>
        <taxon>Insecta</taxon>
        <taxon>Pterygota</taxon>
        <taxon>Neoptera</taxon>
        <taxon>Endopterygota</taxon>
        <taxon>Hymenoptera</taxon>
        <taxon>Apocrita</taxon>
        <taxon>Aculeata</taxon>
        <taxon>Vespoidea</taxon>
        <taxon>Vespidae</taxon>
        <taxon>Vespinae</taxon>
        <taxon>Vespula</taxon>
    </lineage>
</organism>
<evidence type="ECO:0000313" key="1">
    <source>
        <dbReference type="EMBL" id="KAL2731830.1"/>
    </source>
</evidence>
<reference evidence="1 2" key="1">
    <citation type="journal article" date="2024" name="Ann. Entomol. Soc. Am.">
        <title>Genomic analyses of the southern and eastern yellowjacket wasps (Hymenoptera: Vespidae) reveal evolutionary signatures of social life.</title>
        <authorList>
            <person name="Catto M.A."/>
            <person name="Caine P.B."/>
            <person name="Orr S.E."/>
            <person name="Hunt B.G."/>
            <person name="Goodisman M.A.D."/>
        </authorList>
    </citation>
    <scope>NUCLEOTIDE SEQUENCE [LARGE SCALE GENOMIC DNA]</scope>
    <source>
        <strain evidence="1">233</strain>
        <tissue evidence="1">Head and thorax</tissue>
    </source>
</reference>
<protein>
    <submittedName>
        <fullName evidence="1">Uncharacterized protein</fullName>
    </submittedName>
</protein>